<evidence type="ECO:0000313" key="6">
    <source>
        <dbReference type="EMBL" id="MBE9042326.1"/>
    </source>
</evidence>
<sequence length="453" mass="51867">MSKTAILCVDDEVTIVESLKIELESIFGEEYLIEIAQDSEEALEVIAELMEDNYEIALVISDCIMPGMKGDELLVRIHELSPKTIKIMLTGQAELEAVKTTINKAKLYRYISKPWQKDDLKLTIKEAINRYLKDKKFAKKNIELIQLNTELEDLNKKQTALIEKLCKKERELEQINQAYERFVPHQFIKKLDRDSIVEVNLGDQVQQEMSVLFSDIRNFTTLSEKMTPEDNFKFINAYLSRMEPSILEHQGFIDKYIGDAIMALFSGSADEAVKAGISMLKTLAQYNLSRDNDRRPKLSIGIGINTGSLILGTVGGKFRMDSTVISDAVSLASKLEGLTKQYCVSFLIARDTFVRLQNPFDYNIRFLDRVRIHEKSEWVAMFEVFDADPPEIREGKIKTKILFEKALCLRYEGKLREAAKLFVQCWKQNPGDRAAEIYAKLCYKNQPNLSAAH</sequence>
<dbReference type="SUPFAM" id="SSF52172">
    <property type="entry name" value="CheY-like"/>
    <property type="match status" value="1"/>
</dbReference>
<dbReference type="SUPFAM" id="SSF55073">
    <property type="entry name" value="Nucleotide cyclase"/>
    <property type="match status" value="1"/>
</dbReference>
<gene>
    <name evidence="6" type="ORF">IQ235_16225</name>
</gene>
<dbReference type="PROSITE" id="PS50110">
    <property type="entry name" value="RESPONSE_REGULATORY"/>
    <property type="match status" value="1"/>
</dbReference>
<evidence type="ECO:0000259" key="5">
    <source>
        <dbReference type="PROSITE" id="PS50125"/>
    </source>
</evidence>
<comment type="similarity">
    <text evidence="1">Belongs to the adenylyl cyclase class-3 family.</text>
</comment>
<dbReference type="RefSeq" id="WP_264322490.1">
    <property type="nucleotide sequence ID" value="NZ_JADEXN010000336.1"/>
</dbReference>
<dbReference type="Proteomes" id="UP000621799">
    <property type="component" value="Unassembled WGS sequence"/>
</dbReference>
<dbReference type="InterPro" id="IPR011006">
    <property type="entry name" value="CheY-like_superfamily"/>
</dbReference>
<dbReference type="Pfam" id="PF00211">
    <property type="entry name" value="Guanylate_cyc"/>
    <property type="match status" value="1"/>
</dbReference>
<reference evidence="6" key="1">
    <citation type="submission" date="2020-10" db="EMBL/GenBank/DDBJ databases">
        <authorList>
            <person name="Castelo-Branco R."/>
            <person name="Eusebio N."/>
            <person name="Adriana R."/>
            <person name="Vieira A."/>
            <person name="Brugerolle De Fraissinette N."/>
            <person name="Rezende De Castro R."/>
            <person name="Schneider M.P."/>
            <person name="Vasconcelos V."/>
            <person name="Leao P.N."/>
        </authorList>
    </citation>
    <scope>NUCLEOTIDE SEQUENCE</scope>
    <source>
        <strain evidence="6">LEGE 11467</strain>
    </source>
</reference>
<dbReference type="Gene3D" id="3.40.50.2300">
    <property type="match status" value="1"/>
</dbReference>
<evidence type="ECO:0000259" key="4">
    <source>
        <dbReference type="PROSITE" id="PS50110"/>
    </source>
</evidence>
<organism evidence="6 7">
    <name type="scientific">Zarconia navalis LEGE 11467</name>
    <dbReference type="NCBI Taxonomy" id="1828826"/>
    <lineage>
        <taxon>Bacteria</taxon>
        <taxon>Bacillati</taxon>
        <taxon>Cyanobacteriota</taxon>
        <taxon>Cyanophyceae</taxon>
        <taxon>Oscillatoriophycideae</taxon>
        <taxon>Oscillatoriales</taxon>
        <taxon>Oscillatoriales incertae sedis</taxon>
        <taxon>Zarconia</taxon>
        <taxon>Zarconia navalis</taxon>
    </lineage>
</organism>
<dbReference type="SMART" id="SM00044">
    <property type="entry name" value="CYCc"/>
    <property type="match status" value="1"/>
</dbReference>
<dbReference type="PROSITE" id="PS50125">
    <property type="entry name" value="GUANYLATE_CYCLASE_2"/>
    <property type="match status" value="1"/>
</dbReference>
<keyword evidence="2" id="KW-0597">Phosphoprotein</keyword>
<dbReference type="PANTHER" id="PTHR43081:SF1">
    <property type="entry name" value="ADENYLATE CYCLASE, TERMINAL-DIFFERENTIATION SPECIFIC"/>
    <property type="match status" value="1"/>
</dbReference>
<feature type="coiled-coil region" evidence="3">
    <location>
        <begin position="137"/>
        <end position="164"/>
    </location>
</feature>
<name>A0A928ZB58_9CYAN</name>
<dbReference type="InterPro" id="IPR029787">
    <property type="entry name" value="Nucleotide_cyclase"/>
</dbReference>
<feature type="modified residue" description="4-aspartylphosphate" evidence="2">
    <location>
        <position position="62"/>
    </location>
</feature>
<keyword evidence="7" id="KW-1185">Reference proteome</keyword>
<dbReference type="SMART" id="SM00448">
    <property type="entry name" value="REC"/>
    <property type="match status" value="1"/>
</dbReference>
<proteinExistence type="inferred from homology"/>
<dbReference type="GO" id="GO:0000160">
    <property type="term" value="P:phosphorelay signal transduction system"/>
    <property type="evidence" value="ECO:0007669"/>
    <property type="project" value="InterPro"/>
</dbReference>
<dbReference type="AlphaFoldDB" id="A0A928ZB58"/>
<evidence type="ECO:0000256" key="1">
    <source>
        <dbReference type="ARBA" id="ARBA00005381"/>
    </source>
</evidence>
<dbReference type="InterPro" id="IPR050697">
    <property type="entry name" value="Adenylyl/Guanylyl_Cyclase_3/4"/>
</dbReference>
<dbReference type="InterPro" id="IPR001789">
    <property type="entry name" value="Sig_transdc_resp-reg_receiver"/>
</dbReference>
<feature type="domain" description="Response regulatory" evidence="4">
    <location>
        <begin position="5"/>
        <end position="128"/>
    </location>
</feature>
<feature type="domain" description="Guanylate cyclase" evidence="5">
    <location>
        <begin position="210"/>
        <end position="336"/>
    </location>
</feature>
<evidence type="ECO:0000313" key="7">
    <source>
        <dbReference type="Proteomes" id="UP000621799"/>
    </source>
</evidence>
<dbReference type="Gene3D" id="3.30.70.1230">
    <property type="entry name" value="Nucleotide cyclase"/>
    <property type="match status" value="1"/>
</dbReference>
<dbReference type="PANTHER" id="PTHR43081">
    <property type="entry name" value="ADENYLATE CYCLASE, TERMINAL-DIFFERENTIATION SPECIFIC-RELATED"/>
    <property type="match status" value="1"/>
</dbReference>
<dbReference type="GO" id="GO:0004016">
    <property type="term" value="F:adenylate cyclase activity"/>
    <property type="evidence" value="ECO:0007669"/>
    <property type="project" value="UniProtKB-ARBA"/>
</dbReference>
<accession>A0A928ZB58</accession>
<protein>
    <submittedName>
        <fullName evidence="6">Response regulator</fullName>
    </submittedName>
</protein>
<dbReference type="Pfam" id="PF00072">
    <property type="entry name" value="Response_reg"/>
    <property type="match status" value="1"/>
</dbReference>
<evidence type="ECO:0000256" key="2">
    <source>
        <dbReference type="PROSITE-ProRule" id="PRU00169"/>
    </source>
</evidence>
<dbReference type="CDD" id="cd07302">
    <property type="entry name" value="CHD"/>
    <property type="match status" value="1"/>
</dbReference>
<dbReference type="GO" id="GO:0006171">
    <property type="term" value="P:cAMP biosynthetic process"/>
    <property type="evidence" value="ECO:0007669"/>
    <property type="project" value="TreeGrafter"/>
</dbReference>
<keyword evidence="3" id="KW-0175">Coiled coil</keyword>
<dbReference type="EMBL" id="JADEXN010000336">
    <property type="protein sequence ID" value="MBE9042326.1"/>
    <property type="molecule type" value="Genomic_DNA"/>
</dbReference>
<evidence type="ECO:0000256" key="3">
    <source>
        <dbReference type="SAM" id="Coils"/>
    </source>
</evidence>
<comment type="caution">
    <text evidence="6">The sequence shown here is derived from an EMBL/GenBank/DDBJ whole genome shotgun (WGS) entry which is preliminary data.</text>
</comment>
<dbReference type="InterPro" id="IPR001054">
    <property type="entry name" value="A/G_cyclase"/>
</dbReference>